<protein>
    <recommendedName>
        <fullName evidence="6">Lipoprotein</fullName>
    </recommendedName>
</protein>
<evidence type="ECO:0000256" key="1">
    <source>
        <dbReference type="SAM" id="Coils"/>
    </source>
</evidence>
<reference evidence="5" key="1">
    <citation type="submission" date="2015-06" db="EMBL/GenBank/DDBJ databases">
        <authorList>
            <person name="Urmite Genomes"/>
        </authorList>
    </citation>
    <scope>NUCLEOTIDE SEQUENCE [LARGE SCALE GENOMIC DNA]</scope>
    <source>
        <strain evidence="5">CSUR P1867</strain>
    </source>
</reference>
<evidence type="ECO:0008006" key="6">
    <source>
        <dbReference type="Google" id="ProtNLM"/>
    </source>
</evidence>
<sequence precursor="true">MNKQLMAVLSISALLALSGCQSNNGTDPRLKNNSDMEFFSKSGITACAGGAAIGALGCLVSNSSNKGACMLIAAVAGCGVGIGANAYLDNKRQNYATKEEMLNSMIADIQNENQRLQNASNTAKAVIADDKKAIAKIQQDMKQQRLNKDAAEKQLKGIDANIATLRSRLADMKKREGEWRDIAAQSRQDGLKTAQLDKQIDGMKQQVASLQEELDSLYTQRTAIRLS</sequence>
<dbReference type="EMBL" id="CVRY01000007">
    <property type="protein sequence ID" value="CRL64988.1"/>
    <property type="molecule type" value="Genomic_DNA"/>
</dbReference>
<accession>A0A0G4QGD8</accession>
<evidence type="ECO:0000256" key="3">
    <source>
        <dbReference type="SAM" id="SignalP"/>
    </source>
</evidence>
<organism evidence="4 5">
    <name type="scientific">Proteus penneri</name>
    <dbReference type="NCBI Taxonomy" id="102862"/>
    <lineage>
        <taxon>Bacteria</taxon>
        <taxon>Pseudomonadati</taxon>
        <taxon>Pseudomonadota</taxon>
        <taxon>Gammaproteobacteria</taxon>
        <taxon>Enterobacterales</taxon>
        <taxon>Morganellaceae</taxon>
        <taxon>Proteus</taxon>
    </lineage>
</organism>
<gene>
    <name evidence="4" type="ORF">BN1804_03278</name>
</gene>
<feature type="chain" id="PRO_5005196139" description="Lipoprotein" evidence="3">
    <location>
        <begin position="25"/>
        <end position="227"/>
    </location>
</feature>
<feature type="signal peptide" evidence="3">
    <location>
        <begin position="1"/>
        <end position="24"/>
    </location>
</feature>
<name>A0A0G4QGD8_9GAMM</name>
<evidence type="ECO:0000313" key="5">
    <source>
        <dbReference type="Proteomes" id="UP000183920"/>
    </source>
</evidence>
<feature type="coiled-coil region" evidence="1">
    <location>
        <begin position="99"/>
        <end position="220"/>
    </location>
</feature>
<keyword evidence="2" id="KW-0812">Transmembrane</keyword>
<keyword evidence="1" id="KW-0175">Coiled coil</keyword>
<evidence type="ECO:0000256" key="2">
    <source>
        <dbReference type="SAM" id="Phobius"/>
    </source>
</evidence>
<dbReference type="Proteomes" id="UP000183920">
    <property type="component" value="Unassembled WGS sequence"/>
</dbReference>
<keyword evidence="2" id="KW-1133">Transmembrane helix</keyword>
<dbReference type="PROSITE" id="PS51257">
    <property type="entry name" value="PROKAR_LIPOPROTEIN"/>
    <property type="match status" value="1"/>
</dbReference>
<dbReference type="Gene3D" id="1.10.287.1490">
    <property type="match status" value="1"/>
</dbReference>
<feature type="transmembrane region" description="Helical" evidence="2">
    <location>
        <begin position="38"/>
        <end position="60"/>
    </location>
</feature>
<keyword evidence="3" id="KW-0732">Signal</keyword>
<feature type="transmembrane region" description="Helical" evidence="2">
    <location>
        <begin position="67"/>
        <end position="88"/>
    </location>
</feature>
<evidence type="ECO:0000313" key="4">
    <source>
        <dbReference type="EMBL" id="CRL64988.1"/>
    </source>
</evidence>
<dbReference type="AlphaFoldDB" id="A0A0G4QGD8"/>
<keyword evidence="2" id="KW-0472">Membrane</keyword>
<dbReference type="RefSeq" id="WP_072064949.1">
    <property type="nucleotide sequence ID" value="NZ_CVRY01000007.1"/>
</dbReference>
<proteinExistence type="predicted"/>